<gene>
    <name evidence="5" type="ORF">E6K79_03195</name>
</gene>
<dbReference type="InterPro" id="IPR003759">
    <property type="entry name" value="Cbl-bd_cap"/>
</dbReference>
<feature type="domain" description="B12-binding" evidence="4">
    <location>
        <begin position="201"/>
        <end position="323"/>
    </location>
</feature>
<accession>A0A538TQK8</accession>
<proteinExistence type="predicted"/>
<name>A0A538TQK8_UNCEI</name>
<comment type="caution">
    <text evidence="5">The sequence shown here is derived from an EMBL/GenBank/DDBJ whole genome shotgun (WGS) entry which is preliminary data.</text>
</comment>
<dbReference type="PROSITE" id="PS50937">
    <property type="entry name" value="HTH_MERR_2"/>
    <property type="match status" value="1"/>
</dbReference>
<keyword evidence="1 5" id="KW-0238">DNA-binding</keyword>
<dbReference type="AlphaFoldDB" id="A0A538TQK8"/>
<organism evidence="5 6">
    <name type="scientific">Eiseniibacteriota bacterium</name>
    <dbReference type="NCBI Taxonomy" id="2212470"/>
    <lineage>
        <taxon>Bacteria</taxon>
        <taxon>Candidatus Eiseniibacteriota</taxon>
    </lineage>
</organism>
<dbReference type="SUPFAM" id="SSF52242">
    <property type="entry name" value="Cobalamin (vitamin B12)-binding domain"/>
    <property type="match status" value="1"/>
</dbReference>
<dbReference type="CDD" id="cd01104">
    <property type="entry name" value="HTH_MlrA-CarA"/>
    <property type="match status" value="1"/>
</dbReference>
<dbReference type="InterPro" id="IPR036724">
    <property type="entry name" value="Cobalamin-bd_sf"/>
</dbReference>
<dbReference type="GO" id="GO:0003700">
    <property type="term" value="F:DNA-binding transcription factor activity"/>
    <property type="evidence" value="ECO:0007669"/>
    <property type="project" value="InterPro"/>
</dbReference>
<dbReference type="GO" id="GO:0031419">
    <property type="term" value="F:cobalamin binding"/>
    <property type="evidence" value="ECO:0007669"/>
    <property type="project" value="InterPro"/>
</dbReference>
<dbReference type="Pfam" id="PF02607">
    <property type="entry name" value="B12-binding_2"/>
    <property type="match status" value="1"/>
</dbReference>
<dbReference type="PANTHER" id="PTHR30204:SF97">
    <property type="entry name" value="MERR FAMILY REGULATORY PROTEIN"/>
    <property type="match status" value="1"/>
</dbReference>
<dbReference type="Proteomes" id="UP000317691">
    <property type="component" value="Unassembled WGS sequence"/>
</dbReference>
<dbReference type="Gene3D" id="3.40.50.280">
    <property type="entry name" value="Cobalamin-binding domain"/>
    <property type="match status" value="1"/>
</dbReference>
<dbReference type="InterPro" id="IPR000551">
    <property type="entry name" value="MerR-type_HTH_dom"/>
</dbReference>
<dbReference type="Gene3D" id="1.10.1240.10">
    <property type="entry name" value="Methionine synthase domain"/>
    <property type="match status" value="1"/>
</dbReference>
<evidence type="ECO:0000259" key="3">
    <source>
        <dbReference type="PROSITE" id="PS50937"/>
    </source>
</evidence>
<dbReference type="PANTHER" id="PTHR30204">
    <property type="entry name" value="REDOX-CYCLING DRUG-SENSING TRANSCRIPTIONAL ACTIVATOR SOXR"/>
    <property type="match status" value="1"/>
</dbReference>
<dbReference type="GO" id="GO:0046872">
    <property type="term" value="F:metal ion binding"/>
    <property type="evidence" value="ECO:0007669"/>
    <property type="project" value="InterPro"/>
</dbReference>
<dbReference type="InterPro" id="IPR009061">
    <property type="entry name" value="DNA-bd_dom_put_sf"/>
</dbReference>
<dbReference type="PROSITE" id="PS51332">
    <property type="entry name" value="B12_BINDING"/>
    <property type="match status" value="1"/>
</dbReference>
<dbReference type="InterPro" id="IPR006158">
    <property type="entry name" value="Cobalamin-bd"/>
</dbReference>
<sequence length="323" mass="35092">MPDSARSRALTIGALSRATGIPPATLRTWERRYKFPRSARKPSGHRLYSTEEVPNLLRIKAALALGHRPAEVFRLQPSAIDALVAIGAARPAPSQPVPPAPPPPPAAPAERIANDVEGSSHRLLESVRSFDRVGLERELRARWARLGPVGFLERAASPFMEALGKECREGRLHVRHEHFASSLLADLLRELRHPYDDRASGPWVAATTFPGDRHELGLLMACLLCAVRGWRVLYIGVDTPVEQIAALSREAPLSAVVMSISATVPQAYAFALTLDLRRKVLERIAIWVGGRGASAVAAGVQPFDDFEILDRHLAAVAGGVALL</sequence>
<evidence type="ECO:0000256" key="2">
    <source>
        <dbReference type="SAM" id="MobiDB-lite"/>
    </source>
</evidence>
<reference evidence="5 6" key="1">
    <citation type="journal article" date="2019" name="Nat. Microbiol.">
        <title>Mediterranean grassland soil C-N compound turnover is dependent on rainfall and depth, and is mediated by genomically divergent microorganisms.</title>
        <authorList>
            <person name="Diamond S."/>
            <person name="Andeer P.F."/>
            <person name="Li Z."/>
            <person name="Crits-Christoph A."/>
            <person name="Burstein D."/>
            <person name="Anantharaman K."/>
            <person name="Lane K.R."/>
            <person name="Thomas B.C."/>
            <person name="Pan C."/>
            <person name="Northen T.R."/>
            <person name="Banfield J.F."/>
        </authorList>
    </citation>
    <scope>NUCLEOTIDE SEQUENCE [LARGE SCALE GENOMIC DNA]</scope>
    <source>
        <strain evidence="5">WS_9</strain>
    </source>
</reference>
<feature type="compositionally biased region" description="Pro residues" evidence="2">
    <location>
        <begin position="93"/>
        <end position="107"/>
    </location>
</feature>
<feature type="domain" description="HTH merR-type" evidence="3">
    <location>
        <begin position="9"/>
        <end position="78"/>
    </location>
</feature>
<dbReference type="CDD" id="cd02065">
    <property type="entry name" value="B12-binding_like"/>
    <property type="match status" value="1"/>
</dbReference>
<evidence type="ECO:0000256" key="1">
    <source>
        <dbReference type="ARBA" id="ARBA00023125"/>
    </source>
</evidence>
<dbReference type="GO" id="GO:0003677">
    <property type="term" value="F:DNA binding"/>
    <property type="evidence" value="ECO:0007669"/>
    <property type="project" value="UniProtKB-KW"/>
</dbReference>
<dbReference type="EMBL" id="VBOZ01000010">
    <property type="protein sequence ID" value="TMQ65888.1"/>
    <property type="molecule type" value="Genomic_DNA"/>
</dbReference>
<dbReference type="Gene3D" id="1.10.1660.10">
    <property type="match status" value="1"/>
</dbReference>
<dbReference type="InterPro" id="IPR036594">
    <property type="entry name" value="Meth_synthase_dom"/>
</dbReference>
<evidence type="ECO:0000259" key="4">
    <source>
        <dbReference type="PROSITE" id="PS51332"/>
    </source>
</evidence>
<dbReference type="Pfam" id="PF02310">
    <property type="entry name" value="B12-binding"/>
    <property type="match status" value="1"/>
</dbReference>
<dbReference type="InterPro" id="IPR047057">
    <property type="entry name" value="MerR_fam"/>
</dbReference>
<protein>
    <submittedName>
        <fullName evidence="5">MerR family DNA-binding transcriptional regulator</fullName>
    </submittedName>
</protein>
<evidence type="ECO:0000313" key="6">
    <source>
        <dbReference type="Proteomes" id="UP000317691"/>
    </source>
</evidence>
<evidence type="ECO:0000313" key="5">
    <source>
        <dbReference type="EMBL" id="TMQ65888.1"/>
    </source>
</evidence>
<dbReference type="SMART" id="SM00422">
    <property type="entry name" value="HTH_MERR"/>
    <property type="match status" value="1"/>
</dbReference>
<feature type="region of interest" description="Disordered" evidence="2">
    <location>
        <begin position="91"/>
        <end position="111"/>
    </location>
</feature>
<dbReference type="Pfam" id="PF13411">
    <property type="entry name" value="MerR_1"/>
    <property type="match status" value="1"/>
</dbReference>
<dbReference type="SUPFAM" id="SSF46955">
    <property type="entry name" value="Putative DNA-binding domain"/>
    <property type="match status" value="1"/>
</dbReference>